<accession>A0A0P1AW12</accession>
<feature type="compositionally biased region" description="Low complexity" evidence="1">
    <location>
        <begin position="1"/>
        <end position="18"/>
    </location>
</feature>
<proteinExistence type="predicted"/>
<dbReference type="GeneID" id="36398014"/>
<evidence type="ECO:0000313" key="3">
    <source>
        <dbReference type="Proteomes" id="UP000054928"/>
    </source>
</evidence>
<feature type="compositionally biased region" description="Polar residues" evidence="1">
    <location>
        <begin position="35"/>
        <end position="54"/>
    </location>
</feature>
<evidence type="ECO:0000256" key="1">
    <source>
        <dbReference type="SAM" id="MobiDB-lite"/>
    </source>
</evidence>
<dbReference type="EMBL" id="CCYD01002047">
    <property type="protein sequence ID" value="CEG46561.1"/>
    <property type="molecule type" value="Genomic_DNA"/>
</dbReference>
<dbReference type="RefSeq" id="XP_024582930.1">
    <property type="nucleotide sequence ID" value="XM_024717430.1"/>
</dbReference>
<dbReference type="Proteomes" id="UP000054928">
    <property type="component" value="Unassembled WGS sequence"/>
</dbReference>
<evidence type="ECO:0000313" key="2">
    <source>
        <dbReference type="EMBL" id="CEG46561.1"/>
    </source>
</evidence>
<protein>
    <submittedName>
        <fullName evidence="2">Uncharacterized protein</fullName>
    </submittedName>
</protein>
<organism evidence="2 3">
    <name type="scientific">Plasmopara halstedii</name>
    <name type="common">Downy mildew of sunflower</name>
    <dbReference type="NCBI Taxonomy" id="4781"/>
    <lineage>
        <taxon>Eukaryota</taxon>
        <taxon>Sar</taxon>
        <taxon>Stramenopiles</taxon>
        <taxon>Oomycota</taxon>
        <taxon>Peronosporomycetes</taxon>
        <taxon>Peronosporales</taxon>
        <taxon>Peronosporaceae</taxon>
        <taxon>Plasmopara</taxon>
    </lineage>
</organism>
<reference evidence="3" key="1">
    <citation type="submission" date="2014-09" db="EMBL/GenBank/DDBJ databases">
        <authorList>
            <person name="Sharma Rahul"/>
            <person name="Thines Marco"/>
        </authorList>
    </citation>
    <scope>NUCLEOTIDE SEQUENCE [LARGE SCALE GENOMIC DNA]</scope>
</reference>
<name>A0A0P1AW12_PLAHL</name>
<dbReference type="AlphaFoldDB" id="A0A0P1AW12"/>
<keyword evidence="3" id="KW-1185">Reference proteome</keyword>
<sequence>MQFQSGETSTRSSQSTSTLGKQQYMTKAEAKQKAWNGQNGFGSTYYSTISKIEN</sequence>
<feature type="region of interest" description="Disordered" evidence="1">
    <location>
        <begin position="1"/>
        <end position="54"/>
    </location>
</feature>